<evidence type="ECO:0000313" key="9">
    <source>
        <dbReference type="EMBL" id="RZT75451.1"/>
    </source>
</evidence>
<dbReference type="InterPro" id="IPR051539">
    <property type="entry name" value="T4SS-coupling_protein"/>
</dbReference>
<name>A0A4Q7UBJ3_PSEST</name>
<evidence type="ECO:0000256" key="6">
    <source>
        <dbReference type="SAM" id="MobiDB-lite"/>
    </source>
</evidence>
<dbReference type="RefSeq" id="WP_130295306.1">
    <property type="nucleotide sequence ID" value="NZ_SHKL01000002.1"/>
</dbReference>
<dbReference type="CDD" id="cd01127">
    <property type="entry name" value="TrwB_TraG_TraD_VirD4"/>
    <property type="match status" value="1"/>
</dbReference>
<evidence type="ECO:0000256" key="2">
    <source>
        <dbReference type="ARBA" id="ARBA00022475"/>
    </source>
</evidence>
<dbReference type="PANTHER" id="PTHR37937:SF1">
    <property type="entry name" value="CONJUGATIVE TRANSFER: DNA TRANSPORT"/>
    <property type="match status" value="1"/>
</dbReference>
<feature type="transmembrane region" description="Helical" evidence="7">
    <location>
        <begin position="82"/>
        <end position="101"/>
    </location>
</feature>
<dbReference type="PANTHER" id="PTHR37937">
    <property type="entry name" value="CONJUGATIVE TRANSFER: DNA TRANSPORT"/>
    <property type="match status" value="1"/>
</dbReference>
<keyword evidence="5 7" id="KW-0472">Membrane</keyword>
<keyword evidence="2" id="KW-1003">Cell membrane</keyword>
<reference evidence="9 10" key="1">
    <citation type="submission" date="2019-02" db="EMBL/GenBank/DDBJ databases">
        <title>Sequencing the genomes of 1000 actinobacteria strains.</title>
        <authorList>
            <person name="Klenk H.-P."/>
        </authorList>
    </citation>
    <scope>NUCLEOTIDE SEQUENCE [LARGE SCALE GENOMIC DNA]</scope>
    <source>
        <strain evidence="9 10">DSM 45779</strain>
    </source>
</reference>
<dbReference type="Pfam" id="PF12696">
    <property type="entry name" value="TraG-D_C"/>
    <property type="match status" value="1"/>
</dbReference>
<sequence length="664" mass="70373">MTRAELHSVENHDATTTDPTPARSMSERSEPGRGWHRTVSRGVGAAWWWAILPTLRSGLASPGWARLSTAAASALCRWRVQLIALGVLLTGLTVAVLAGTATPQNPAVLPTLGFLATVGEILAGAAAVVVAVPIVRAVYPHTIRGRVRIRYGFDGWASWWDLHRYVSAHAVRAAAVASRPSIAAAASAPGGRPDPGRIERLPAGRCGTWLGRTVVGPVVGTDCYAAHRDVIGLIAPPQTGKTALLGHHVIDHDGPVMATSTKVDIYDYCAGARAEQGPVMLFNPENLGGLGSTVWWSPVRGCADSQTAAERAGHMVGAAASGDDDGDRWDDWAAAVLCALLMAADLNDRDMATVARWVFNPTSDARTGGAAEALALLTSAPAGRVPAGAADALRQVLATDARKTRDSIFLTLQRSVKFMTDPTIAALVTASPDPARSGAVGSGSAEFDAQAFVAGRGALFVIGSDRAHAAVAPLLAAFTGHVFETAKRVAATRAKGRLDPPLGMFLDEVALITPVPLDRWLADAGGRGVHIEWAAQSPSQLAQRWGARGADTIWNATNVKLVYGGLSLDEDLEAVSRLCGHRHEPVTEPDGRERFERVRVCPPDRLRVLPQWHAVLIHRATPATIVRVRPVWTRRDLRPAPPRSVIEPSTTTPRRTDDTAPAAA</sequence>
<comment type="caution">
    <text evidence="9">The sequence shown here is derived from an EMBL/GenBank/DDBJ whole genome shotgun (WGS) entry which is preliminary data.</text>
</comment>
<accession>A0A4Q7UBJ3</accession>
<feature type="region of interest" description="Disordered" evidence="6">
    <location>
        <begin position="638"/>
        <end position="664"/>
    </location>
</feature>
<dbReference type="Proteomes" id="UP000291591">
    <property type="component" value="Unassembled WGS sequence"/>
</dbReference>
<evidence type="ECO:0000259" key="8">
    <source>
        <dbReference type="Pfam" id="PF12696"/>
    </source>
</evidence>
<dbReference type="GO" id="GO:0005886">
    <property type="term" value="C:plasma membrane"/>
    <property type="evidence" value="ECO:0007669"/>
    <property type="project" value="UniProtKB-SubCell"/>
</dbReference>
<evidence type="ECO:0000256" key="3">
    <source>
        <dbReference type="ARBA" id="ARBA00022692"/>
    </source>
</evidence>
<dbReference type="InterPro" id="IPR027417">
    <property type="entry name" value="P-loop_NTPase"/>
</dbReference>
<organism evidence="9 10">
    <name type="scientific">Pseudonocardia sediminis</name>
    <dbReference type="NCBI Taxonomy" id="1397368"/>
    <lineage>
        <taxon>Bacteria</taxon>
        <taxon>Bacillati</taxon>
        <taxon>Actinomycetota</taxon>
        <taxon>Actinomycetes</taxon>
        <taxon>Pseudonocardiales</taxon>
        <taxon>Pseudonocardiaceae</taxon>
        <taxon>Pseudonocardia</taxon>
    </lineage>
</organism>
<keyword evidence="10" id="KW-1185">Reference proteome</keyword>
<protein>
    <submittedName>
        <fullName evidence="9">Type IV secretory pathway TraG/TraD family ATPase VirD4</fullName>
    </submittedName>
</protein>
<feature type="transmembrane region" description="Helical" evidence="7">
    <location>
        <begin position="121"/>
        <end position="139"/>
    </location>
</feature>
<feature type="region of interest" description="Disordered" evidence="6">
    <location>
        <begin position="1"/>
        <end position="37"/>
    </location>
</feature>
<evidence type="ECO:0000313" key="10">
    <source>
        <dbReference type="Proteomes" id="UP000291591"/>
    </source>
</evidence>
<feature type="compositionally biased region" description="Basic and acidic residues" evidence="6">
    <location>
        <begin position="1"/>
        <end position="15"/>
    </location>
</feature>
<dbReference type="InterPro" id="IPR032689">
    <property type="entry name" value="TraG-D_C"/>
</dbReference>
<dbReference type="Gene3D" id="3.40.50.300">
    <property type="entry name" value="P-loop containing nucleotide triphosphate hydrolases"/>
    <property type="match status" value="1"/>
</dbReference>
<evidence type="ECO:0000256" key="1">
    <source>
        <dbReference type="ARBA" id="ARBA00004651"/>
    </source>
</evidence>
<proteinExistence type="predicted"/>
<evidence type="ECO:0000256" key="5">
    <source>
        <dbReference type="ARBA" id="ARBA00023136"/>
    </source>
</evidence>
<keyword evidence="4 7" id="KW-1133">Transmembrane helix</keyword>
<evidence type="ECO:0000256" key="7">
    <source>
        <dbReference type="SAM" id="Phobius"/>
    </source>
</evidence>
<dbReference type="OrthoDB" id="226701at2"/>
<feature type="domain" description="TraD/TraG TraM recognition site" evidence="8">
    <location>
        <begin position="501"/>
        <end position="586"/>
    </location>
</feature>
<gene>
    <name evidence="9" type="ORF">EV383_6191</name>
</gene>
<evidence type="ECO:0000256" key="4">
    <source>
        <dbReference type="ARBA" id="ARBA00022989"/>
    </source>
</evidence>
<comment type="subcellular location">
    <subcellularLocation>
        <location evidence="1">Cell membrane</location>
        <topology evidence="1">Multi-pass membrane protein</topology>
    </subcellularLocation>
</comment>
<dbReference type="EMBL" id="SHKL01000002">
    <property type="protein sequence ID" value="RZT75451.1"/>
    <property type="molecule type" value="Genomic_DNA"/>
</dbReference>
<dbReference type="SUPFAM" id="SSF52540">
    <property type="entry name" value="P-loop containing nucleoside triphosphate hydrolases"/>
    <property type="match status" value="1"/>
</dbReference>
<dbReference type="AlphaFoldDB" id="A0A4Q7UBJ3"/>
<keyword evidence="3 7" id="KW-0812">Transmembrane</keyword>